<keyword evidence="10" id="KW-1185">Reference proteome</keyword>
<keyword evidence="5" id="KW-0378">Hydrolase</keyword>
<feature type="non-terminal residue" evidence="9">
    <location>
        <position position="199"/>
    </location>
</feature>
<dbReference type="Proteomes" id="UP000078046">
    <property type="component" value="Unassembled WGS sequence"/>
</dbReference>
<dbReference type="CDD" id="cd06558">
    <property type="entry name" value="crotonase-like"/>
    <property type="match status" value="1"/>
</dbReference>
<name>A0A177ATW2_9BILA</name>
<dbReference type="EMBL" id="LWCA01001600">
    <property type="protein sequence ID" value="OAF64813.1"/>
    <property type="molecule type" value="Genomic_DNA"/>
</dbReference>
<dbReference type="Pfam" id="PF16113">
    <property type="entry name" value="ECH_2"/>
    <property type="match status" value="1"/>
</dbReference>
<dbReference type="OrthoDB" id="1737613at2759"/>
<comment type="similarity">
    <text evidence="2">Belongs to the enoyl-CoA hydratase/isomerase family.</text>
</comment>
<dbReference type="GO" id="GO:0005739">
    <property type="term" value="C:mitochondrion"/>
    <property type="evidence" value="ECO:0007669"/>
    <property type="project" value="TreeGrafter"/>
</dbReference>
<comment type="caution">
    <text evidence="9">The sequence shown here is derived from an EMBL/GenBank/DDBJ whole genome shotgun (WGS) entry which is preliminary data.</text>
</comment>
<dbReference type="UniPathway" id="UPA00362"/>
<dbReference type="AlphaFoldDB" id="A0A177ATW2"/>
<evidence type="ECO:0000256" key="1">
    <source>
        <dbReference type="ARBA" id="ARBA00001709"/>
    </source>
</evidence>
<dbReference type="SUPFAM" id="SSF52096">
    <property type="entry name" value="ClpP/crotonase"/>
    <property type="match status" value="1"/>
</dbReference>
<keyword evidence="9" id="KW-0413">Isomerase</keyword>
<proteinExistence type="inferred from homology"/>
<evidence type="ECO:0000256" key="2">
    <source>
        <dbReference type="ARBA" id="ARBA00005254"/>
    </source>
</evidence>
<evidence type="ECO:0000259" key="8">
    <source>
        <dbReference type="Pfam" id="PF16113"/>
    </source>
</evidence>
<dbReference type="GO" id="GO:0016853">
    <property type="term" value="F:isomerase activity"/>
    <property type="evidence" value="ECO:0007669"/>
    <property type="project" value="UniProtKB-KW"/>
</dbReference>
<dbReference type="InterPro" id="IPR029045">
    <property type="entry name" value="ClpP/crotonase-like_dom_sf"/>
</dbReference>
<evidence type="ECO:0000256" key="5">
    <source>
        <dbReference type="ARBA" id="ARBA00022801"/>
    </source>
</evidence>
<dbReference type="InterPro" id="IPR032259">
    <property type="entry name" value="HIBYL-CoA-H"/>
</dbReference>
<organism evidence="9 10">
    <name type="scientific">Intoshia linei</name>
    <dbReference type="NCBI Taxonomy" id="1819745"/>
    <lineage>
        <taxon>Eukaryota</taxon>
        <taxon>Metazoa</taxon>
        <taxon>Spiralia</taxon>
        <taxon>Lophotrochozoa</taxon>
        <taxon>Mesozoa</taxon>
        <taxon>Orthonectida</taxon>
        <taxon>Rhopaluridae</taxon>
        <taxon>Intoshia</taxon>
    </lineage>
</organism>
<dbReference type="EC" id="3.1.2.4" evidence="3"/>
<comment type="function">
    <text evidence="6">Hydrolyzes 3-hydroxyisobutyryl-CoA (HIBYL-CoA), a saline catabolite. Has high activity toward isobutyryl-CoA. Could be an isobutyryl-CoA dehydrogenase that functions in valine catabolism. Also hydrolyzes 3-hydroxypropanoyl-CoA.</text>
</comment>
<dbReference type="GO" id="GO:0003860">
    <property type="term" value="F:3-hydroxyisobutyryl-CoA hydrolase activity"/>
    <property type="evidence" value="ECO:0007669"/>
    <property type="project" value="UniProtKB-EC"/>
</dbReference>
<protein>
    <recommendedName>
        <fullName evidence="4">3-hydroxyisobutyryl-CoA hydrolase, mitochondrial</fullName>
        <ecNumber evidence="3">3.1.2.4</ecNumber>
    </recommendedName>
    <alternativeName>
        <fullName evidence="7">3-hydroxyisobutyryl-coenzyme A hydrolase</fullName>
    </alternativeName>
</protein>
<dbReference type="Gene3D" id="3.90.226.10">
    <property type="entry name" value="2-enoyl-CoA Hydratase, Chain A, domain 1"/>
    <property type="match status" value="1"/>
</dbReference>
<evidence type="ECO:0000256" key="6">
    <source>
        <dbReference type="ARBA" id="ARBA00024871"/>
    </source>
</evidence>
<evidence type="ECO:0000256" key="4">
    <source>
        <dbReference type="ARBA" id="ARBA00016714"/>
    </source>
</evidence>
<comment type="catalytic activity">
    <reaction evidence="1">
        <text>3-hydroxy-2-methylpropanoyl-CoA + H2O = 3-hydroxy-2-methylpropanoate + CoA + H(+)</text>
        <dbReference type="Rhea" id="RHEA:20888"/>
        <dbReference type="ChEBI" id="CHEBI:11805"/>
        <dbReference type="ChEBI" id="CHEBI:15377"/>
        <dbReference type="ChEBI" id="CHEBI:15378"/>
        <dbReference type="ChEBI" id="CHEBI:57287"/>
        <dbReference type="ChEBI" id="CHEBI:57340"/>
        <dbReference type="EC" id="3.1.2.4"/>
    </reaction>
</comment>
<sequence>MRMFLKLKTHVKSFYRLKHVLFETQNKNCLITLNRPEALNALNLSMIEDISNHLKKNDNNSIVITGNTKAFCAGGDVVSLFNAKEDDSNKLAREFFSNEYRLDYLTSNLIVPYISLIEGVYMGGGVGISVHGPYRVVTENTTFAMPETSIGFIPDVGGSHFLSRLKNGLGMFLGLTGARLKGSSIYHAGIATHFVKSEK</sequence>
<dbReference type="InterPro" id="IPR045004">
    <property type="entry name" value="ECH_dom"/>
</dbReference>
<dbReference type="GO" id="GO:0006574">
    <property type="term" value="P:L-valine catabolic process"/>
    <property type="evidence" value="ECO:0007669"/>
    <property type="project" value="UniProtKB-UniPathway"/>
</dbReference>
<evidence type="ECO:0000256" key="3">
    <source>
        <dbReference type="ARBA" id="ARBA00011915"/>
    </source>
</evidence>
<gene>
    <name evidence="9" type="ORF">A3Q56_07481</name>
</gene>
<evidence type="ECO:0000313" key="9">
    <source>
        <dbReference type="EMBL" id="OAF64813.1"/>
    </source>
</evidence>
<accession>A0A177ATW2</accession>
<evidence type="ECO:0000313" key="10">
    <source>
        <dbReference type="Proteomes" id="UP000078046"/>
    </source>
</evidence>
<dbReference type="PANTHER" id="PTHR43176">
    <property type="entry name" value="3-HYDROXYISOBUTYRYL-COA HYDROLASE-RELATED"/>
    <property type="match status" value="1"/>
</dbReference>
<feature type="domain" description="Enoyl-CoA hydratase/isomerase" evidence="8">
    <location>
        <begin position="30"/>
        <end position="199"/>
    </location>
</feature>
<evidence type="ECO:0000256" key="7">
    <source>
        <dbReference type="ARBA" id="ARBA00031181"/>
    </source>
</evidence>
<reference evidence="9 10" key="1">
    <citation type="submission" date="2016-04" db="EMBL/GenBank/DDBJ databases">
        <title>The genome of Intoshia linei affirms orthonectids as highly simplified spiralians.</title>
        <authorList>
            <person name="Mikhailov K.V."/>
            <person name="Slusarev G.S."/>
            <person name="Nikitin M.A."/>
            <person name="Logacheva M.D."/>
            <person name="Penin A."/>
            <person name="Aleoshin V."/>
            <person name="Panchin Y.V."/>
        </authorList>
    </citation>
    <scope>NUCLEOTIDE SEQUENCE [LARGE SCALE GENOMIC DNA]</scope>
    <source>
        <strain evidence="9">Intl2013</strain>
        <tissue evidence="9">Whole animal</tissue>
    </source>
</reference>
<dbReference type="PANTHER" id="PTHR43176:SF3">
    <property type="entry name" value="3-HYDROXYISOBUTYRYL-COA HYDROLASE, MITOCHONDRIAL"/>
    <property type="match status" value="1"/>
</dbReference>